<protein>
    <submittedName>
        <fullName evidence="3">Uncharacterized protein</fullName>
    </submittedName>
</protein>
<dbReference type="AlphaFoldDB" id="A0A840BHP1"/>
<dbReference type="EMBL" id="JACIET010000001">
    <property type="protein sequence ID" value="MBB4011794.1"/>
    <property type="molecule type" value="Genomic_DNA"/>
</dbReference>
<name>A0A840BHP1_9RHOO</name>
<sequence>MRRTLMAAAVGGVLVGLAGNAVAQSKSAKTAQVVKPPVAQAWIDVATFSGMMGGMPGGDVMGGLSSLFGGKKDGGNRFGMTQAGSSGRWLDVTLATRRNPSLTEGTQTVPAGSKLAPSLALLATPPEKPRPVPETDDEVSEPEPMERPKGKIYFYWGCSETVRNGQPKVLDMATASPNDFAKFFQARRATQRGAHQAPGRPVWPNTRDTRKVPEGASLVGEHSFSGEGVPEGFRIAIAAQQDFMPQIDLRQHDAGTATQLEWAVLPTARAYFLSAMGARGEQEIVFWSSSEVPETGFGLLDYQTNPAVDKWLTEKVLLAPSTQKCAIPKEVFGDKGAMLRMIAYGSEASFAYPPRPSDPKIAWEPDWSARIRVKSVANTMLGMPGMGNAMRGEDPAQKQPKQEAPGALDLLKGILGR</sequence>
<feature type="signal peptide" evidence="2">
    <location>
        <begin position="1"/>
        <end position="23"/>
    </location>
</feature>
<accession>A0A840BHP1</accession>
<keyword evidence="4" id="KW-1185">Reference proteome</keyword>
<evidence type="ECO:0000256" key="2">
    <source>
        <dbReference type="SAM" id="SignalP"/>
    </source>
</evidence>
<evidence type="ECO:0000313" key="3">
    <source>
        <dbReference type="EMBL" id="MBB4011794.1"/>
    </source>
</evidence>
<evidence type="ECO:0000313" key="4">
    <source>
        <dbReference type="Proteomes" id="UP000561045"/>
    </source>
</evidence>
<dbReference type="RefSeq" id="WP_183632729.1">
    <property type="nucleotide sequence ID" value="NZ_BAABLE010000011.1"/>
</dbReference>
<feature type="compositionally biased region" description="Acidic residues" evidence="1">
    <location>
        <begin position="134"/>
        <end position="143"/>
    </location>
</feature>
<feature type="chain" id="PRO_5032757795" evidence="2">
    <location>
        <begin position="24"/>
        <end position="417"/>
    </location>
</feature>
<dbReference type="Proteomes" id="UP000561045">
    <property type="component" value="Unassembled WGS sequence"/>
</dbReference>
<feature type="region of interest" description="Disordered" evidence="1">
    <location>
        <begin position="389"/>
        <end position="408"/>
    </location>
</feature>
<reference evidence="3 4" key="1">
    <citation type="submission" date="2020-08" db="EMBL/GenBank/DDBJ databases">
        <title>Genomic Encyclopedia of Type Strains, Phase IV (KMG-IV): sequencing the most valuable type-strain genomes for metagenomic binning, comparative biology and taxonomic classification.</title>
        <authorList>
            <person name="Goeker M."/>
        </authorList>
    </citation>
    <scope>NUCLEOTIDE SEQUENCE [LARGE SCALE GENOMIC DNA]</scope>
    <source>
        <strain evidence="3 4">DSM 106739</strain>
    </source>
</reference>
<proteinExistence type="predicted"/>
<gene>
    <name evidence="3" type="ORF">GGR36_001102</name>
</gene>
<feature type="region of interest" description="Disordered" evidence="1">
    <location>
        <begin position="123"/>
        <end position="145"/>
    </location>
</feature>
<comment type="caution">
    <text evidence="3">The sequence shown here is derived from an EMBL/GenBank/DDBJ whole genome shotgun (WGS) entry which is preliminary data.</text>
</comment>
<evidence type="ECO:0000256" key="1">
    <source>
        <dbReference type="SAM" id="MobiDB-lite"/>
    </source>
</evidence>
<keyword evidence="2" id="KW-0732">Signal</keyword>
<organism evidence="3 4">
    <name type="scientific">Niveibacterium umoris</name>
    <dbReference type="NCBI Taxonomy" id="1193620"/>
    <lineage>
        <taxon>Bacteria</taxon>
        <taxon>Pseudomonadati</taxon>
        <taxon>Pseudomonadota</taxon>
        <taxon>Betaproteobacteria</taxon>
        <taxon>Rhodocyclales</taxon>
        <taxon>Rhodocyclaceae</taxon>
        <taxon>Niveibacterium</taxon>
    </lineage>
</organism>